<dbReference type="Proteomes" id="UP001175228">
    <property type="component" value="Unassembled WGS sequence"/>
</dbReference>
<sequence>MNHMQLHMTVTPLSMAVQHILPQHQSGKHWHEMKEKHAKGTGSGHTHQQWSSKYGCKALSSQQPMMNIRISGLSTITRAGHPGRVVKPQFIVVATRHSGEPNIPVFKDQDTFKGQL</sequence>
<comment type="caution">
    <text evidence="1">The sequence shown here is derived from an EMBL/GenBank/DDBJ whole genome shotgun (WGS) entry which is preliminary data.</text>
</comment>
<proteinExistence type="predicted"/>
<dbReference type="AlphaFoldDB" id="A0AA39Q4C1"/>
<organism evidence="1 2">
    <name type="scientific">Armillaria luteobubalina</name>
    <dbReference type="NCBI Taxonomy" id="153913"/>
    <lineage>
        <taxon>Eukaryota</taxon>
        <taxon>Fungi</taxon>
        <taxon>Dikarya</taxon>
        <taxon>Basidiomycota</taxon>
        <taxon>Agaricomycotina</taxon>
        <taxon>Agaricomycetes</taxon>
        <taxon>Agaricomycetidae</taxon>
        <taxon>Agaricales</taxon>
        <taxon>Marasmiineae</taxon>
        <taxon>Physalacriaceae</taxon>
        <taxon>Armillaria</taxon>
    </lineage>
</organism>
<protein>
    <submittedName>
        <fullName evidence="1">Uncharacterized protein</fullName>
    </submittedName>
</protein>
<name>A0AA39Q4C1_9AGAR</name>
<keyword evidence="2" id="KW-1185">Reference proteome</keyword>
<evidence type="ECO:0000313" key="2">
    <source>
        <dbReference type="Proteomes" id="UP001175228"/>
    </source>
</evidence>
<evidence type="ECO:0000313" key="1">
    <source>
        <dbReference type="EMBL" id="KAK0496027.1"/>
    </source>
</evidence>
<dbReference type="EMBL" id="JAUEPU010000016">
    <property type="protein sequence ID" value="KAK0496027.1"/>
    <property type="molecule type" value="Genomic_DNA"/>
</dbReference>
<gene>
    <name evidence="1" type="ORF">EDD18DRAFT_1105924</name>
</gene>
<accession>A0AA39Q4C1</accession>
<reference evidence="1" key="1">
    <citation type="submission" date="2023-06" db="EMBL/GenBank/DDBJ databases">
        <authorList>
            <consortium name="Lawrence Berkeley National Laboratory"/>
            <person name="Ahrendt S."/>
            <person name="Sahu N."/>
            <person name="Indic B."/>
            <person name="Wong-Bajracharya J."/>
            <person name="Merenyi Z."/>
            <person name="Ke H.-M."/>
            <person name="Monk M."/>
            <person name="Kocsube S."/>
            <person name="Drula E."/>
            <person name="Lipzen A."/>
            <person name="Balint B."/>
            <person name="Henrissat B."/>
            <person name="Andreopoulos B."/>
            <person name="Martin F.M."/>
            <person name="Harder C.B."/>
            <person name="Rigling D."/>
            <person name="Ford K.L."/>
            <person name="Foster G.D."/>
            <person name="Pangilinan J."/>
            <person name="Papanicolaou A."/>
            <person name="Barry K."/>
            <person name="LaButti K."/>
            <person name="Viragh M."/>
            <person name="Koriabine M."/>
            <person name="Yan M."/>
            <person name="Riley R."/>
            <person name="Champramary S."/>
            <person name="Plett K.L."/>
            <person name="Tsai I.J."/>
            <person name="Slot J."/>
            <person name="Sipos G."/>
            <person name="Plett J."/>
            <person name="Nagy L.G."/>
            <person name="Grigoriev I.V."/>
        </authorList>
    </citation>
    <scope>NUCLEOTIDE SEQUENCE</scope>
    <source>
        <strain evidence="1">HWK02</strain>
    </source>
</reference>